<keyword evidence="2" id="KW-1185">Reference proteome</keyword>
<name>A0A4D6LZ38_VIGUN</name>
<proteinExistence type="predicted"/>
<dbReference type="Proteomes" id="UP000501690">
    <property type="component" value="Linkage Group LG5"/>
</dbReference>
<accession>A0A4D6LZ38</accession>
<organism evidence="1 2">
    <name type="scientific">Vigna unguiculata</name>
    <name type="common">Cowpea</name>
    <dbReference type="NCBI Taxonomy" id="3917"/>
    <lineage>
        <taxon>Eukaryota</taxon>
        <taxon>Viridiplantae</taxon>
        <taxon>Streptophyta</taxon>
        <taxon>Embryophyta</taxon>
        <taxon>Tracheophyta</taxon>
        <taxon>Spermatophyta</taxon>
        <taxon>Magnoliopsida</taxon>
        <taxon>eudicotyledons</taxon>
        <taxon>Gunneridae</taxon>
        <taxon>Pentapetalae</taxon>
        <taxon>rosids</taxon>
        <taxon>fabids</taxon>
        <taxon>Fabales</taxon>
        <taxon>Fabaceae</taxon>
        <taxon>Papilionoideae</taxon>
        <taxon>50 kb inversion clade</taxon>
        <taxon>NPAAA clade</taxon>
        <taxon>indigoferoid/millettioid clade</taxon>
        <taxon>Phaseoleae</taxon>
        <taxon>Vigna</taxon>
    </lineage>
</organism>
<dbReference type="EMBL" id="CP039349">
    <property type="protein sequence ID" value="QCD93226.1"/>
    <property type="molecule type" value="Genomic_DNA"/>
</dbReference>
<sequence length="72" mass="8236">MAPLVRCRWRKGGRWLVAAMAEGRWWLENKLPWWLTEMAAAAAVEGGRETRVGIATWHDLVEWSLCGRRGAT</sequence>
<dbReference type="AlphaFoldDB" id="A0A4D6LZ38"/>
<evidence type="ECO:0000313" key="2">
    <source>
        <dbReference type="Proteomes" id="UP000501690"/>
    </source>
</evidence>
<reference evidence="1 2" key="1">
    <citation type="submission" date="2019-04" db="EMBL/GenBank/DDBJ databases">
        <title>An improved genome assembly and genetic linkage map for asparagus bean, Vigna unguiculata ssp. sesquipedialis.</title>
        <authorList>
            <person name="Xia Q."/>
            <person name="Zhang R."/>
            <person name="Dong Y."/>
        </authorList>
    </citation>
    <scope>NUCLEOTIDE SEQUENCE [LARGE SCALE GENOMIC DNA]</scope>
    <source>
        <tissue evidence="1">Leaf</tissue>
    </source>
</reference>
<evidence type="ECO:0000313" key="1">
    <source>
        <dbReference type="EMBL" id="QCD93226.1"/>
    </source>
</evidence>
<gene>
    <name evidence="1" type="ORF">DEO72_LG5g1298</name>
</gene>
<protein>
    <submittedName>
        <fullName evidence="1">Uncharacterized protein</fullName>
    </submittedName>
</protein>